<dbReference type="InterPro" id="IPR006170">
    <property type="entry name" value="PBP/GOBP"/>
</dbReference>
<feature type="signal peptide" evidence="2">
    <location>
        <begin position="1"/>
        <end position="20"/>
    </location>
</feature>
<dbReference type="Gene3D" id="1.10.238.20">
    <property type="entry name" value="Pheromone/general odorant binding protein domain"/>
    <property type="match status" value="1"/>
</dbReference>
<dbReference type="EMBL" id="MK990501">
    <property type="protein sequence ID" value="QDJ95979.1"/>
    <property type="molecule type" value="mRNA"/>
</dbReference>
<dbReference type="GO" id="GO:0005549">
    <property type="term" value="F:odorant binding"/>
    <property type="evidence" value="ECO:0007669"/>
    <property type="project" value="InterPro"/>
</dbReference>
<dbReference type="GO" id="GO:0005615">
    <property type="term" value="C:extracellular space"/>
    <property type="evidence" value="ECO:0007669"/>
    <property type="project" value="TreeGrafter"/>
</dbReference>
<dbReference type="CDD" id="cd23992">
    <property type="entry name" value="PBP_GOBP"/>
    <property type="match status" value="1"/>
</dbReference>
<dbReference type="InterPro" id="IPR036728">
    <property type="entry name" value="PBP_GOBP_sf"/>
</dbReference>
<dbReference type="Pfam" id="PF01395">
    <property type="entry name" value="PBP_GOBP"/>
    <property type="match status" value="1"/>
</dbReference>
<evidence type="ECO:0000313" key="3">
    <source>
        <dbReference type="EMBL" id="QDJ95979.1"/>
    </source>
</evidence>
<dbReference type="GO" id="GO:0007608">
    <property type="term" value="P:sensory perception of smell"/>
    <property type="evidence" value="ECO:0007669"/>
    <property type="project" value="TreeGrafter"/>
</dbReference>
<keyword evidence="1 2" id="KW-0732">Signal</keyword>
<sequence>MRVIVAAVLVVCSIAKLSQASTLANEQKAKLREYKELCIAESGVDTALLDSIKNGGAVTRDTKLDCFSSCLLQKIGVQRADGTIDRDRVIEKAKTSNADLAKVNDVIEKCKGLGGKDACEIGGNVLGCFIKEKTLYPYWTENTQ</sequence>
<name>A0A514TTZ6_ENCFO</name>
<dbReference type="AlphaFoldDB" id="A0A514TTZ6"/>
<dbReference type="SUPFAM" id="SSF47565">
    <property type="entry name" value="Insect pheromone/odorant-binding proteins"/>
    <property type="match status" value="1"/>
</dbReference>
<protein>
    <submittedName>
        <fullName evidence="3">Odorant-binding protein 36</fullName>
    </submittedName>
</protein>
<dbReference type="SMART" id="SM00708">
    <property type="entry name" value="PhBP"/>
    <property type="match status" value="1"/>
</dbReference>
<evidence type="ECO:0000256" key="1">
    <source>
        <dbReference type="ARBA" id="ARBA00022729"/>
    </source>
</evidence>
<feature type="chain" id="PRO_5022051334" evidence="2">
    <location>
        <begin position="21"/>
        <end position="144"/>
    </location>
</feature>
<reference evidence="3" key="1">
    <citation type="submission" date="2019-05" db="EMBL/GenBank/DDBJ databases">
        <title>The identification and expression analysis of odorant binding protein genes in Encarsia formosa by antennal transcriptome analysis.</title>
        <authorList>
            <person name="He Y."/>
        </authorList>
    </citation>
    <scope>NUCLEOTIDE SEQUENCE</scope>
    <source>
        <tissue evidence="3">Antenna</tissue>
    </source>
</reference>
<proteinExistence type="evidence at transcript level"/>
<organism evidence="3">
    <name type="scientific">Encarsia formosa</name>
    <name type="common">Whitefly parasite</name>
    <dbReference type="NCBI Taxonomy" id="32400"/>
    <lineage>
        <taxon>Eukaryota</taxon>
        <taxon>Metazoa</taxon>
        <taxon>Ecdysozoa</taxon>
        <taxon>Arthropoda</taxon>
        <taxon>Hexapoda</taxon>
        <taxon>Insecta</taxon>
        <taxon>Pterygota</taxon>
        <taxon>Neoptera</taxon>
        <taxon>Endopterygota</taxon>
        <taxon>Hymenoptera</taxon>
        <taxon>Apocrita</taxon>
        <taxon>Proctotrupomorpha</taxon>
        <taxon>Chalcidoidea</taxon>
        <taxon>Aphelinidae</taxon>
        <taxon>Coccophaginae</taxon>
        <taxon>Encarsia</taxon>
    </lineage>
</organism>
<dbReference type="PANTHER" id="PTHR11857">
    <property type="entry name" value="ODORANT BINDING PROTEIN-RELATED"/>
    <property type="match status" value="1"/>
</dbReference>
<evidence type="ECO:0000256" key="2">
    <source>
        <dbReference type="SAM" id="SignalP"/>
    </source>
</evidence>
<accession>A0A514TTZ6</accession>